<dbReference type="AlphaFoldDB" id="A0A4C1VVR9"/>
<name>A0A4C1VVR9_EUMVA</name>
<dbReference type="EMBL" id="BGZK01000419">
    <property type="protein sequence ID" value="GBP42492.1"/>
    <property type="molecule type" value="Genomic_DNA"/>
</dbReference>
<accession>A0A4C1VVR9</accession>
<keyword evidence="2" id="KW-1185">Reference proteome</keyword>
<evidence type="ECO:0000313" key="2">
    <source>
        <dbReference type="Proteomes" id="UP000299102"/>
    </source>
</evidence>
<comment type="caution">
    <text evidence="1">The sequence shown here is derived from an EMBL/GenBank/DDBJ whole genome shotgun (WGS) entry which is preliminary data.</text>
</comment>
<organism evidence="1 2">
    <name type="scientific">Eumeta variegata</name>
    <name type="common">Bagworm moth</name>
    <name type="synonym">Eumeta japonica</name>
    <dbReference type="NCBI Taxonomy" id="151549"/>
    <lineage>
        <taxon>Eukaryota</taxon>
        <taxon>Metazoa</taxon>
        <taxon>Ecdysozoa</taxon>
        <taxon>Arthropoda</taxon>
        <taxon>Hexapoda</taxon>
        <taxon>Insecta</taxon>
        <taxon>Pterygota</taxon>
        <taxon>Neoptera</taxon>
        <taxon>Endopterygota</taxon>
        <taxon>Lepidoptera</taxon>
        <taxon>Glossata</taxon>
        <taxon>Ditrysia</taxon>
        <taxon>Tineoidea</taxon>
        <taxon>Psychidae</taxon>
        <taxon>Oiketicinae</taxon>
        <taxon>Eumeta</taxon>
    </lineage>
</organism>
<protein>
    <submittedName>
        <fullName evidence="1">Uncharacterized protein</fullName>
    </submittedName>
</protein>
<proteinExistence type="predicted"/>
<sequence>MNASERVRAGLSADTCKIRRDSIGAAPTPHLHGATPNLGDVHTNLDEIMAQTNNPAYLTHSPSAAIGCDRVHMWPAAPRRKEPSGPERVTRPCH</sequence>
<reference evidence="1 2" key="1">
    <citation type="journal article" date="2019" name="Commun. Biol.">
        <title>The bagworm genome reveals a unique fibroin gene that provides high tensile strength.</title>
        <authorList>
            <person name="Kono N."/>
            <person name="Nakamura H."/>
            <person name="Ohtoshi R."/>
            <person name="Tomita M."/>
            <person name="Numata K."/>
            <person name="Arakawa K."/>
        </authorList>
    </citation>
    <scope>NUCLEOTIDE SEQUENCE [LARGE SCALE GENOMIC DNA]</scope>
</reference>
<dbReference type="Proteomes" id="UP000299102">
    <property type="component" value="Unassembled WGS sequence"/>
</dbReference>
<evidence type="ECO:0000313" key="1">
    <source>
        <dbReference type="EMBL" id="GBP42492.1"/>
    </source>
</evidence>
<gene>
    <name evidence="1" type="ORF">EVAR_29295_1</name>
</gene>